<evidence type="ECO:0000313" key="1">
    <source>
        <dbReference type="EMBL" id="TKB95168.1"/>
    </source>
</evidence>
<gene>
    <name evidence="1" type="ORF">FA046_17080</name>
</gene>
<accession>A0A4U1BSU7</accession>
<dbReference type="AlphaFoldDB" id="A0A4U1BSU7"/>
<comment type="caution">
    <text evidence="1">The sequence shown here is derived from an EMBL/GenBank/DDBJ whole genome shotgun (WGS) entry which is preliminary data.</text>
</comment>
<dbReference type="RefSeq" id="WP_136827757.1">
    <property type="nucleotide sequence ID" value="NZ_SWBP01000010.1"/>
</dbReference>
<dbReference type="EMBL" id="SWBP01000010">
    <property type="protein sequence ID" value="TKB95168.1"/>
    <property type="molecule type" value="Genomic_DNA"/>
</dbReference>
<keyword evidence="2" id="KW-1185">Reference proteome</keyword>
<organism evidence="1 2">
    <name type="scientific">Pedobacter cryophilus</name>
    <dbReference type="NCBI Taxonomy" id="2571271"/>
    <lineage>
        <taxon>Bacteria</taxon>
        <taxon>Pseudomonadati</taxon>
        <taxon>Bacteroidota</taxon>
        <taxon>Sphingobacteriia</taxon>
        <taxon>Sphingobacteriales</taxon>
        <taxon>Sphingobacteriaceae</taxon>
        <taxon>Pedobacter</taxon>
    </lineage>
</organism>
<evidence type="ECO:0000313" key="2">
    <source>
        <dbReference type="Proteomes" id="UP000308181"/>
    </source>
</evidence>
<proteinExistence type="predicted"/>
<sequence>MMDAQLNHEFLLMQQSRCNQKYQHLINDIQDLPEKLNQSITKPMNKFSRGISRLVKNRGKMLFLLDKRMSKVFRK</sequence>
<protein>
    <submittedName>
        <fullName evidence="1">Uncharacterized protein</fullName>
    </submittedName>
</protein>
<dbReference type="Proteomes" id="UP000308181">
    <property type="component" value="Unassembled WGS sequence"/>
</dbReference>
<name>A0A4U1BSU7_9SPHI</name>
<reference evidence="1 2" key="1">
    <citation type="submission" date="2019-04" db="EMBL/GenBank/DDBJ databases">
        <title>Pedobacter sp. AR-3-17 sp. nov., isolated from Arctic soil.</title>
        <authorList>
            <person name="Dahal R.H."/>
            <person name="Kim D.-U."/>
        </authorList>
    </citation>
    <scope>NUCLEOTIDE SEQUENCE [LARGE SCALE GENOMIC DNA]</scope>
    <source>
        <strain evidence="1 2">AR-3-17</strain>
    </source>
</reference>